<protein>
    <submittedName>
        <fullName evidence="1">Uncharacterized protein</fullName>
    </submittedName>
</protein>
<gene>
    <name evidence="1" type="ORF">CU635_06195</name>
    <name evidence="2" type="ORF">CVD25_01085</name>
</gene>
<dbReference type="AlphaFoldDB" id="A0A2N5GPM7"/>
<dbReference type="RefSeq" id="WP_101576307.1">
    <property type="nucleotide sequence ID" value="NZ_PGVA01000012.1"/>
</dbReference>
<dbReference type="EMBL" id="PGVA01000012">
    <property type="protein sequence ID" value="PLR84658.1"/>
    <property type="molecule type" value="Genomic_DNA"/>
</dbReference>
<reference evidence="1 3" key="1">
    <citation type="submission" date="2017-11" db="EMBL/GenBank/DDBJ databases">
        <title>Comparitive Functional Genomics of Dry Heat Resistant strains isolated from the Viking Spacecraft.</title>
        <authorList>
            <person name="Seuylemezian A."/>
            <person name="Cooper K."/>
            <person name="Vaishampayan P."/>
        </authorList>
    </citation>
    <scope>NUCLEOTIDE SEQUENCE [LARGE SCALE GENOMIC DNA]</scope>
    <source>
        <strain evidence="1 3">M4.6</strain>
    </source>
</reference>
<accession>A0A2N5GPM7</accession>
<dbReference type="OrthoDB" id="2941755at2"/>
<dbReference type="EMBL" id="PGVD01000003">
    <property type="protein sequence ID" value="PLS00810.1"/>
    <property type="molecule type" value="Genomic_DNA"/>
</dbReference>
<evidence type="ECO:0000313" key="2">
    <source>
        <dbReference type="EMBL" id="PLS00810.1"/>
    </source>
</evidence>
<comment type="caution">
    <text evidence="1">The sequence shown here is derived from an EMBL/GenBank/DDBJ whole genome shotgun (WGS) entry which is preliminary data.</text>
</comment>
<name>A0A2N5GPM7_9BACI</name>
<dbReference type="Proteomes" id="UP000234951">
    <property type="component" value="Unassembled WGS sequence"/>
</dbReference>
<keyword evidence="4" id="KW-1185">Reference proteome</keyword>
<evidence type="ECO:0000313" key="1">
    <source>
        <dbReference type="EMBL" id="PLR84658.1"/>
    </source>
</evidence>
<organism evidence="1 3">
    <name type="scientific">Bacillus canaveralius</name>
    <dbReference type="NCBI Taxonomy" id="1403243"/>
    <lineage>
        <taxon>Bacteria</taxon>
        <taxon>Bacillati</taxon>
        <taxon>Bacillota</taxon>
        <taxon>Bacilli</taxon>
        <taxon>Bacillales</taxon>
        <taxon>Bacillaceae</taxon>
        <taxon>Bacillus</taxon>
    </lineage>
</organism>
<proteinExistence type="predicted"/>
<dbReference type="Proteomes" id="UP000235114">
    <property type="component" value="Unassembled WGS sequence"/>
</dbReference>
<sequence length="80" mass="8872">MPQQPPNTNGQMILTELETSDIKGKLQVIKDAFEPSDEQPAADTFYLTVAYNRANPVFLINGDTVEMLLLEMGNDDAKIT</sequence>
<evidence type="ECO:0000313" key="4">
    <source>
        <dbReference type="Proteomes" id="UP000235114"/>
    </source>
</evidence>
<evidence type="ECO:0000313" key="3">
    <source>
        <dbReference type="Proteomes" id="UP000234951"/>
    </source>
</evidence>
<reference evidence="2 4" key="2">
    <citation type="submission" date="2017-12" db="EMBL/GenBank/DDBJ databases">
        <title>Comparative Functional Genomics of Dry Heat Resistant strains isolated from the Viking Spacecraft.</title>
        <authorList>
            <person name="Seuylemezian A."/>
            <person name="Cooper K."/>
            <person name="Vaishampayan P."/>
        </authorList>
    </citation>
    <scope>NUCLEOTIDE SEQUENCE [LARGE SCALE GENOMIC DNA]</scope>
    <source>
        <strain evidence="2 4">ATCC 29669</strain>
    </source>
</reference>